<accession>A0A8J2KGD4</accession>
<feature type="domain" description="P-type ATPase N-terminal" evidence="24">
    <location>
        <begin position="40"/>
        <end position="97"/>
    </location>
</feature>
<evidence type="ECO:0000256" key="6">
    <source>
        <dbReference type="ARBA" id="ARBA00022475"/>
    </source>
</evidence>
<keyword evidence="16 22" id="KW-0472">Membrane</keyword>
<dbReference type="SFLD" id="SFLDF00027">
    <property type="entry name" value="p-type_atpase"/>
    <property type="match status" value="1"/>
</dbReference>
<dbReference type="InterPro" id="IPR001757">
    <property type="entry name" value="P_typ_ATPase"/>
</dbReference>
<feature type="binding site" evidence="20">
    <location>
        <position position="661"/>
    </location>
    <ligand>
        <name>ATP</name>
        <dbReference type="ChEBI" id="CHEBI:30616"/>
    </ligand>
</feature>
<evidence type="ECO:0000256" key="11">
    <source>
        <dbReference type="ARBA" id="ARBA00022840"/>
    </source>
</evidence>
<dbReference type="FunFam" id="2.70.150.10:FF:000021">
    <property type="entry name" value="Phospholipid-transporting ATPase"/>
    <property type="match status" value="1"/>
</dbReference>
<evidence type="ECO:0000256" key="21">
    <source>
        <dbReference type="PIRSR" id="PIRSR606539-3"/>
    </source>
</evidence>
<protein>
    <recommendedName>
        <fullName evidence="22">Phospholipid-transporting ATPase</fullName>
        <ecNumber evidence="22">7.6.2.1</ecNumber>
    </recommendedName>
</protein>
<dbReference type="GO" id="GO:0016887">
    <property type="term" value="F:ATP hydrolysis activity"/>
    <property type="evidence" value="ECO:0007669"/>
    <property type="project" value="InterPro"/>
</dbReference>
<evidence type="ECO:0000256" key="7">
    <source>
        <dbReference type="ARBA" id="ARBA00022553"/>
    </source>
</evidence>
<evidence type="ECO:0000256" key="19">
    <source>
        <dbReference type="PIRSR" id="PIRSR606539-1"/>
    </source>
</evidence>
<feature type="binding site" evidence="20">
    <location>
        <position position="785"/>
    </location>
    <ligand>
        <name>ATP</name>
        <dbReference type="ChEBI" id="CHEBI:30616"/>
    </ligand>
</feature>
<dbReference type="GO" id="GO:0005524">
    <property type="term" value="F:ATP binding"/>
    <property type="evidence" value="ECO:0007669"/>
    <property type="project" value="UniProtKB-UniRule"/>
</dbReference>
<dbReference type="GO" id="GO:0005802">
    <property type="term" value="C:trans-Golgi network"/>
    <property type="evidence" value="ECO:0007669"/>
    <property type="project" value="TreeGrafter"/>
</dbReference>
<dbReference type="PANTHER" id="PTHR24092">
    <property type="entry name" value="PROBABLE PHOSPHOLIPID-TRANSPORTING ATPASE"/>
    <property type="match status" value="1"/>
</dbReference>
<dbReference type="EC" id="7.6.2.1" evidence="22"/>
<feature type="region of interest" description="Disordered" evidence="23">
    <location>
        <begin position="1"/>
        <end position="23"/>
    </location>
</feature>
<dbReference type="InterPro" id="IPR018303">
    <property type="entry name" value="ATPase_P-typ_P_site"/>
</dbReference>
<dbReference type="GO" id="GO:0000287">
    <property type="term" value="F:magnesium ion binding"/>
    <property type="evidence" value="ECO:0007669"/>
    <property type="project" value="UniProtKB-UniRule"/>
</dbReference>
<evidence type="ECO:0000256" key="23">
    <source>
        <dbReference type="SAM" id="MobiDB-lite"/>
    </source>
</evidence>
<dbReference type="Pfam" id="PF16209">
    <property type="entry name" value="PhoLip_ATPase_N"/>
    <property type="match status" value="1"/>
</dbReference>
<evidence type="ECO:0000313" key="27">
    <source>
        <dbReference type="Proteomes" id="UP000708208"/>
    </source>
</evidence>
<dbReference type="InterPro" id="IPR044492">
    <property type="entry name" value="P_typ_ATPase_HD_dom"/>
</dbReference>
<dbReference type="InterPro" id="IPR006539">
    <property type="entry name" value="P-type_ATPase_IV"/>
</dbReference>
<dbReference type="GO" id="GO:0140326">
    <property type="term" value="F:ATPase-coupled intramembrane lipid transporter activity"/>
    <property type="evidence" value="ECO:0007669"/>
    <property type="project" value="UniProtKB-EC"/>
</dbReference>
<feature type="transmembrane region" description="Helical" evidence="22">
    <location>
        <begin position="984"/>
        <end position="1004"/>
    </location>
</feature>
<comment type="subcellular location">
    <subcellularLocation>
        <location evidence="3">Cell membrane</location>
    </subcellularLocation>
    <subcellularLocation>
        <location evidence="4">Golgi apparatus</location>
    </subcellularLocation>
    <subcellularLocation>
        <location evidence="2 22">Membrane</location>
        <topology evidence="2 22">Multi-pass membrane protein</topology>
    </subcellularLocation>
</comment>
<feature type="binding site" evidence="20">
    <location>
        <position position="522"/>
    </location>
    <ligand>
        <name>ATP</name>
        <dbReference type="ChEBI" id="CHEBI:30616"/>
    </ligand>
</feature>
<keyword evidence="9 21" id="KW-0479">Metal-binding</keyword>
<evidence type="ECO:0000256" key="13">
    <source>
        <dbReference type="ARBA" id="ARBA00022967"/>
    </source>
</evidence>
<keyword evidence="10 20" id="KW-0547">Nucleotide-binding</keyword>
<evidence type="ECO:0000256" key="3">
    <source>
        <dbReference type="ARBA" id="ARBA00004236"/>
    </source>
</evidence>
<feature type="binding site" evidence="20">
    <location>
        <position position="403"/>
    </location>
    <ligand>
        <name>ATP</name>
        <dbReference type="ChEBI" id="CHEBI:30616"/>
    </ligand>
</feature>
<evidence type="ECO:0000256" key="16">
    <source>
        <dbReference type="ARBA" id="ARBA00023136"/>
    </source>
</evidence>
<feature type="binding site" evidence="20">
    <location>
        <position position="404"/>
    </location>
    <ligand>
        <name>ATP</name>
        <dbReference type="ChEBI" id="CHEBI:30616"/>
    </ligand>
</feature>
<feature type="transmembrane region" description="Helical" evidence="22">
    <location>
        <begin position="293"/>
        <end position="314"/>
    </location>
</feature>
<evidence type="ECO:0000256" key="15">
    <source>
        <dbReference type="ARBA" id="ARBA00023034"/>
    </source>
</evidence>
<keyword evidence="12 21" id="KW-0460">Magnesium</keyword>
<dbReference type="Pfam" id="PF16212">
    <property type="entry name" value="PhoLip_ATPase_C"/>
    <property type="match status" value="1"/>
</dbReference>
<dbReference type="EMBL" id="CAJVCH010274173">
    <property type="protein sequence ID" value="CAG7734664.1"/>
    <property type="molecule type" value="Genomic_DNA"/>
</dbReference>
<organism evidence="26 27">
    <name type="scientific">Allacma fusca</name>
    <dbReference type="NCBI Taxonomy" id="39272"/>
    <lineage>
        <taxon>Eukaryota</taxon>
        <taxon>Metazoa</taxon>
        <taxon>Ecdysozoa</taxon>
        <taxon>Arthropoda</taxon>
        <taxon>Hexapoda</taxon>
        <taxon>Collembola</taxon>
        <taxon>Symphypleona</taxon>
        <taxon>Sminthuridae</taxon>
        <taxon>Allacma</taxon>
    </lineage>
</organism>
<keyword evidence="7" id="KW-0597">Phosphoprotein</keyword>
<comment type="cofactor">
    <cofactor evidence="1 21">
        <name>Mg(2+)</name>
        <dbReference type="ChEBI" id="CHEBI:18420"/>
    </cofactor>
</comment>
<feature type="transmembrane region" description="Helical" evidence="22">
    <location>
        <begin position="847"/>
        <end position="868"/>
    </location>
</feature>
<keyword evidence="27" id="KW-1185">Reference proteome</keyword>
<proteinExistence type="inferred from homology"/>
<dbReference type="NCBIfam" id="TIGR01494">
    <property type="entry name" value="ATPase_P-type"/>
    <property type="match status" value="2"/>
</dbReference>
<keyword evidence="8 22" id="KW-0812">Transmembrane</keyword>
<comment type="catalytic activity">
    <reaction evidence="18">
        <text>a 1,2-diacyl-sn-glycero-3-phospho-L-serine(out) + ATP + H2O = a 1,2-diacyl-sn-glycero-3-phospho-L-serine(in) + ADP + phosphate + H(+)</text>
        <dbReference type="Rhea" id="RHEA:38567"/>
        <dbReference type="ChEBI" id="CHEBI:15377"/>
        <dbReference type="ChEBI" id="CHEBI:15378"/>
        <dbReference type="ChEBI" id="CHEBI:30616"/>
        <dbReference type="ChEBI" id="CHEBI:43474"/>
        <dbReference type="ChEBI" id="CHEBI:57262"/>
        <dbReference type="ChEBI" id="CHEBI:456216"/>
    </reaction>
    <physiologicalReaction direction="left-to-right" evidence="18">
        <dbReference type="Rhea" id="RHEA:38568"/>
    </physiologicalReaction>
</comment>
<feature type="transmembrane region" description="Helical" evidence="22">
    <location>
        <begin position="955"/>
        <end position="972"/>
    </location>
</feature>
<dbReference type="CDD" id="cd02073">
    <property type="entry name" value="P-type_ATPase_APLT_Dnf-like"/>
    <property type="match status" value="1"/>
</dbReference>
<feature type="binding site" evidence="20">
    <location>
        <position position="481"/>
    </location>
    <ligand>
        <name>ATP</name>
        <dbReference type="ChEBI" id="CHEBI:30616"/>
    </ligand>
</feature>
<evidence type="ECO:0000256" key="14">
    <source>
        <dbReference type="ARBA" id="ARBA00022989"/>
    </source>
</evidence>
<feature type="binding site" evidence="21">
    <location>
        <position position="403"/>
    </location>
    <ligand>
        <name>Mg(2+)</name>
        <dbReference type="ChEBI" id="CHEBI:18420"/>
    </ligand>
</feature>
<dbReference type="PROSITE" id="PS00154">
    <property type="entry name" value="ATPASE_E1_E2"/>
    <property type="match status" value="1"/>
</dbReference>
<feature type="compositionally biased region" description="Basic and acidic residues" evidence="23">
    <location>
        <begin position="1"/>
        <end position="12"/>
    </location>
</feature>
<feature type="transmembrane region" description="Helical" evidence="22">
    <location>
        <begin position="914"/>
        <end position="935"/>
    </location>
</feature>
<evidence type="ECO:0000256" key="1">
    <source>
        <dbReference type="ARBA" id="ARBA00001946"/>
    </source>
</evidence>
<keyword evidence="14 22" id="KW-1133">Transmembrane helix</keyword>
<feature type="domain" description="P-type ATPase C-terminal" evidence="25">
    <location>
        <begin position="807"/>
        <end position="1058"/>
    </location>
</feature>
<evidence type="ECO:0000256" key="12">
    <source>
        <dbReference type="ARBA" id="ARBA00022842"/>
    </source>
</evidence>
<feature type="binding site" evidence="21">
    <location>
        <position position="785"/>
    </location>
    <ligand>
        <name>Mg(2+)</name>
        <dbReference type="ChEBI" id="CHEBI:18420"/>
    </ligand>
</feature>
<dbReference type="Pfam" id="PF13246">
    <property type="entry name" value="Cation_ATPase"/>
    <property type="match status" value="1"/>
</dbReference>
<dbReference type="PANTHER" id="PTHR24092:SF150">
    <property type="entry name" value="PHOSPHOLIPID-TRANSPORTING ATPASE"/>
    <property type="match status" value="1"/>
</dbReference>
<keyword evidence="6" id="KW-1003">Cell membrane</keyword>
<dbReference type="Proteomes" id="UP000708208">
    <property type="component" value="Unassembled WGS sequence"/>
</dbReference>
<feature type="binding site" evidence="20">
    <location>
        <position position="663"/>
    </location>
    <ligand>
        <name>ATP</name>
        <dbReference type="ChEBI" id="CHEBI:30616"/>
    </ligand>
</feature>
<dbReference type="OrthoDB" id="377733at2759"/>
<evidence type="ECO:0000256" key="10">
    <source>
        <dbReference type="ARBA" id="ARBA00022741"/>
    </source>
</evidence>
<evidence type="ECO:0000256" key="2">
    <source>
        <dbReference type="ARBA" id="ARBA00004141"/>
    </source>
</evidence>
<feature type="binding site" evidence="20">
    <location>
        <position position="784"/>
    </location>
    <ligand>
        <name>ATP</name>
        <dbReference type="ChEBI" id="CHEBI:30616"/>
    </ligand>
</feature>
<feature type="binding site" evidence="20">
    <location>
        <position position="581"/>
    </location>
    <ligand>
        <name>ATP</name>
        <dbReference type="ChEBI" id="CHEBI:30616"/>
    </ligand>
</feature>
<feature type="transmembrane region" description="Helical" evidence="22">
    <location>
        <begin position="1024"/>
        <end position="1049"/>
    </location>
</feature>
<evidence type="ECO:0000256" key="5">
    <source>
        <dbReference type="ARBA" id="ARBA00008109"/>
    </source>
</evidence>
<feature type="binding site" evidence="21">
    <location>
        <position position="405"/>
    </location>
    <ligand>
        <name>Mg(2+)</name>
        <dbReference type="ChEBI" id="CHEBI:18420"/>
    </ligand>
</feature>
<feature type="binding site" evidence="20">
    <location>
        <position position="755"/>
    </location>
    <ligand>
        <name>ATP</name>
        <dbReference type="ChEBI" id="CHEBI:30616"/>
    </ligand>
</feature>
<evidence type="ECO:0000256" key="17">
    <source>
        <dbReference type="ARBA" id="ARBA00034036"/>
    </source>
</evidence>
<evidence type="ECO:0000256" key="8">
    <source>
        <dbReference type="ARBA" id="ARBA00022692"/>
    </source>
</evidence>
<name>A0A8J2KGD4_9HEXA</name>
<evidence type="ECO:0000259" key="25">
    <source>
        <dbReference type="Pfam" id="PF16212"/>
    </source>
</evidence>
<sequence length="1151" mass="129467">MSNSEKNPDGDPSKAGGDVTDRVTIRPDPKARVIKVNAVQEEKFGGNRISTAKYSFLSFVPAFLFEQFRRYSNIFFLMIALLQQIPDVSPTGRYTTLVPLICILSVSALKEIVEDVKRHTADNEINNREVEVLKDGYWQRLKWKSVGVGDFVKVHNDTFFPADLILFSSSEPQALCYVETSNLDGETNLKVRQGLPETSILLETKDLASLTGFLECEQPNRHLYEFAGKLKLGSNEELALGPDQLLLRGAKLQNTNWIFGQVVYTGHETKLMKNSTAAPLKRSTVDKLTNNQILMLFALLIGVSLTSAIFSHVWTRANEKIGYVNLPSTDGMEFAYNVLTFVILYNNLIPISLTVTLEVVRFIQAMFINRDLDMYHEESNTPATARTSNLNEELGQVKYIFSDKTGTLTRNIMEFKQCTIGGVIYSHEELFSENILLKHLSSNHATSADIHEFLSLLAVCHTVIPERESGELIYHAASPDERALVYGASRLGYVFETRTPSYVIIKANGVDAKYEVLNLLEFTSTRKRMSVVVKSPEGKILLYCKGADSVIYERLSDMTNTEALKAATESHLEEFATRGLRTLCCAVTEISHEAYEEWRPIYHKASTAIHEREEKLEDAANLIEQNLQLLGATAIEDKLQDMVPETIAALLKAGISVWVLTGDKQETAINIGYSCRLLNQSMELLIINQDSLDATRDCILRYVNDLSRDNGQVLPKENDAAVIIDGKSLKYALSHELRREFLALCTSCRSVICCRASPIQKAEIVEYVTQQTGAVTLAIGDGANDVAMIQKAHVGVGISGVEGLQAALASDYAIAQFSYLAKLLFVHGAWNYDRMCKLIFYSFYKNICLYIIELWFAIYSGWSGQIIFERWTIGLYNMFFTSAQPIAMGIFDRKCSQEIRMRFPMLYKPAYNSFGLKIFFMWVGNSILHSVMLFWLSRYIVGDGAVWSTGRDGGYLVLGNFVYTYVVVVVSLKSGLETKSWTVFTHLAIFGSILLWMAFLLFYSQVGRINALPVGKEILGIGNMVVASPIFWLGLVLVPVITLIPDIIFKAIRGTMFQTLDDQFRASEVMNIDPTDIISQKKSRINETARLLRNVRNVFRRTPSDHILDMELAHGYAFSQEEHGIVTQSQLIRSYDTTIPKPEDNTEMEDN</sequence>
<feature type="binding site" evidence="20">
    <location>
        <position position="662"/>
    </location>
    <ligand>
        <name>ATP</name>
        <dbReference type="ChEBI" id="CHEBI:30616"/>
    </ligand>
</feature>
<evidence type="ECO:0000256" key="4">
    <source>
        <dbReference type="ARBA" id="ARBA00004555"/>
    </source>
</evidence>
<feature type="transmembrane region" description="Helical" evidence="22">
    <location>
        <begin position="334"/>
        <end position="360"/>
    </location>
</feature>
<reference evidence="26" key="1">
    <citation type="submission" date="2021-06" db="EMBL/GenBank/DDBJ databases">
        <authorList>
            <person name="Hodson N. C."/>
            <person name="Mongue J. A."/>
            <person name="Jaron S. K."/>
        </authorList>
    </citation>
    <scope>NUCLEOTIDE SEQUENCE</scope>
</reference>
<dbReference type="InterPro" id="IPR032630">
    <property type="entry name" value="P_typ_ATPase_c"/>
</dbReference>
<comment type="caution">
    <text evidence="26">The sequence shown here is derived from an EMBL/GenBank/DDBJ whole genome shotgun (WGS) entry which is preliminary data.</text>
</comment>
<dbReference type="SFLD" id="SFLDG00002">
    <property type="entry name" value="C1.7:_P-type_atpase_like"/>
    <property type="match status" value="1"/>
</dbReference>
<dbReference type="NCBIfam" id="TIGR01652">
    <property type="entry name" value="ATPase-Plipid"/>
    <property type="match status" value="2"/>
</dbReference>
<evidence type="ECO:0000256" key="22">
    <source>
        <dbReference type="RuleBase" id="RU362033"/>
    </source>
</evidence>
<keyword evidence="11 20" id="KW-0067">ATP-binding</keyword>
<dbReference type="FunFam" id="3.40.50.1000:FF:000010">
    <property type="entry name" value="Phospholipid-transporting ATPase"/>
    <property type="match status" value="1"/>
</dbReference>
<feature type="binding site" evidence="21">
    <location>
        <position position="781"/>
    </location>
    <ligand>
        <name>Mg(2+)</name>
        <dbReference type="ChEBI" id="CHEBI:18420"/>
    </ligand>
</feature>
<dbReference type="FunFam" id="3.40.1110.10:FF:000035">
    <property type="entry name" value="Phospholipid-transporting ATPase"/>
    <property type="match status" value="1"/>
</dbReference>
<keyword evidence="15" id="KW-0333">Golgi apparatus</keyword>
<dbReference type="AlphaFoldDB" id="A0A8J2KGD4"/>
<comment type="similarity">
    <text evidence="5 22">Belongs to the cation transport ATPase (P-type) (TC 3.A.3) family. Type IV subfamily.</text>
</comment>
<evidence type="ECO:0000256" key="20">
    <source>
        <dbReference type="PIRSR" id="PIRSR606539-2"/>
    </source>
</evidence>
<evidence type="ECO:0000256" key="18">
    <source>
        <dbReference type="ARBA" id="ARBA00051303"/>
    </source>
</evidence>
<dbReference type="SFLD" id="SFLDS00003">
    <property type="entry name" value="Haloacid_Dehalogenase"/>
    <property type="match status" value="1"/>
</dbReference>
<feature type="binding site" evidence="20">
    <location>
        <position position="761"/>
    </location>
    <ligand>
        <name>ATP</name>
        <dbReference type="ChEBI" id="CHEBI:30616"/>
    </ligand>
</feature>
<dbReference type="InterPro" id="IPR032631">
    <property type="entry name" value="P-type_ATPase_N"/>
</dbReference>
<dbReference type="GO" id="GO:0005886">
    <property type="term" value="C:plasma membrane"/>
    <property type="evidence" value="ECO:0007669"/>
    <property type="project" value="UniProtKB-SubCell"/>
</dbReference>
<evidence type="ECO:0000259" key="24">
    <source>
        <dbReference type="Pfam" id="PF16209"/>
    </source>
</evidence>
<feature type="binding site" evidence="20">
    <location>
        <position position="545"/>
    </location>
    <ligand>
        <name>ATP</name>
        <dbReference type="ChEBI" id="CHEBI:30616"/>
    </ligand>
</feature>
<dbReference type="GO" id="GO:0045332">
    <property type="term" value="P:phospholipid translocation"/>
    <property type="evidence" value="ECO:0007669"/>
    <property type="project" value="TreeGrafter"/>
</dbReference>
<evidence type="ECO:0000256" key="9">
    <source>
        <dbReference type="ARBA" id="ARBA00022723"/>
    </source>
</evidence>
<feature type="active site" description="4-aspartylphosphate intermediate" evidence="19">
    <location>
        <position position="403"/>
    </location>
</feature>
<comment type="catalytic activity">
    <reaction evidence="17 22">
        <text>ATP + H2O + phospholipidSide 1 = ADP + phosphate + phospholipidSide 2.</text>
        <dbReference type="EC" id="7.6.2.1"/>
    </reaction>
</comment>
<gene>
    <name evidence="26" type="ORF">AFUS01_LOCUS23041</name>
</gene>
<evidence type="ECO:0000313" key="26">
    <source>
        <dbReference type="EMBL" id="CAG7734664.1"/>
    </source>
</evidence>
<feature type="binding site" evidence="20">
    <location>
        <position position="405"/>
    </location>
    <ligand>
        <name>ATP</name>
        <dbReference type="ChEBI" id="CHEBI:30616"/>
    </ligand>
</feature>
<keyword evidence="13 22" id="KW-1278">Translocase</keyword>